<feature type="domain" description="Reverse transcriptase zinc-binding" evidence="1">
    <location>
        <begin position="151"/>
        <end position="235"/>
    </location>
</feature>
<protein>
    <recommendedName>
        <fullName evidence="1">Reverse transcriptase zinc-binding domain-containing protein</fullName>
    </recommendedName>
</protein>
<dbReference type="PANTHER" id="PTHR33116:SF84">
    <property type="entry name" value="RNA-DIRECTED DNA POLYMERASE"/>
    <property type="match status" value="1"/>
</dbReference>
<dbReference type="OrthoDB" id="1748554at2759"/>
<accession>A0A6D2LAL6</accession>
<sequence>MEKLVFNILNRMYCLLTNFRQKPLTNPPWNSRHRRRNLLHDFEKSIFLHCLDQISERSQEREEEEEDEDLWSCLGPLEAFLGAGASRQLRVNKQAAVVAATRNGSWNLPAARSHSVETLHITLTSISPPQSELGPDRHLWIQGNGDFGDTFSSKVTWELLRNPAPIVPWSPVVWFKEHVPRNSFIAWLALLRRLPTRDRLRRWGMSVPETCVLCSSGIETHHHLFFECAFSSSIWSFFASRVFPSPPADLHSAASWIALHRAPSSPSANPLIKLIFQASIYLIWKEQNQRIFKAEFASGGTIRRSLDRFLRDRLLSFPTRNPLDPSMLEFYFTCIRPP</sequence>
<evidence type="ECO:0000259" key="1">
    <source>
        <dbReference type="Pfam" id="PF13966"/>
    </source>
</evidence>
<gene>
    <name evidence="2" type="ORF">MERR_LOCUS45337</name>
</gene>
<keyword evidence="3" id="KW-1185">Reference proteome</keyword>
<dbReference type="AlphaFoldDB" id="A0A6D2LAL6"/>
<dbReference type="InterPro" id="IPR026960">
    <property type="entry name" value="RVT-Znf"/>
</dbReference>
<comment type="caution">
    <text evidence="2">The sequence shown here is derived from an EMBL/GenBank/DDBJ whole genome shotgun (WGS) entry which is preliminary data.</text>
</comment>
<dbReference type="Proteomes" id="UP000467841">
    <property type="component" value="Unassembled WGS sequence"/>
</dbReference>
<dbReference type="Pfam" id="PF13966">
    <property type="entry name" value="zf-RVT"/>
    <property type="match status" value="1"/>
</dbReference>
<evidence type="ECO:0000313" key="3">
    <source>
        <dbReference type="Proteomes" id="UP000467841"/>
    </source>
</evidence>
<dbReference type="PANTHER" id="PTHR33116">
    <property type="entry name" value="REVERSE TRANSCRIPTASE ZINC-BINDING DOMAIN-CONTAINING PROTEIN-RELATED-RELATED"/>
    <property type="match status" value="1"/>
</dbReference>
<name>A0A6D2LAL6_9BRAS</name>
<dbReference type="EMBL" id="CACVBM020001718">
    <property type="protein sequence ID" value="CAA7058101.1"/>
    <property type="molecule type" value="Genomic_DNA"/>
</dbReference>
<organism evidence="2 3">
    <name type="scientific">Microthlaspi erraticum</name>
    <dbReference type="NCBI Taxonomy" id="1685480"/>
    <lineage>
        <taxon>Eukaryota</taxon>
        <taxon>Viridiplantae</taxon>
        <taxon>Streptophyta</taxon>
        <taxon>Embryophyta</taxon>
        <taxon>Tracheophyta</taxon>
        <taxon>Spermatophyta</taxon>
        <taxon>Magnoliopsida</taxon>
        <taxon>eudicotyledons</taxon>
        <taxon>Gunneridae</taxon>
        <taxon>Pentapetalae</taxon>
        <taxon>rosids</taxon>
        <taxon>malvids</taxon>
        <taxon>Brassicales</taxon>
        <taxon>Brassicaceae</taxon>
        <taxon>Coluteocarpeae</taxon>
        <taxon>Microthlaspi</taxon>
    </lineage>
</organism>
<proteinExistence type="predicted"/>
<evidence type="ECO:0000313" key="2">
    <source>
        <dbReference type="EMBL" id="CAA7058101.1"/>
    </source>
</evidence>
<reference evidence="2" key="1">
    <citation type="submission" date="2020-01" db="EMBL/GenBank/DDBJ databases">
        <authorList>
            <person name="Mishra B."/>
        </authorList>
    </citation>
    <scope>NUCLEOTIDE SEQUENCE [LARGE SCALE GENOMIC DNA]</scope>
</reference>